<proteinExistence type="predicted"/>
<feature type="compositionally biased region" description="Basic and acidic residues" evidence="1">
    <location>
        <begin position="84"/>
        <end position="100"/>
    </location>
</feature>
<dbReference type="HOGENOM" id="CLU_1380241_0_0_1"/>
<accession>M1DCY6</accession>
<name>M1DCY6_SOLTU</name>
<keyword evidence="3" id="KW-1185">Reference proteome</keyword>
<feature type="region of interest" description="Disordered" evidence="1">
    <location>
        <begin position="64"/>
        <end position="100"/>
    </location>
</feature>
<organism evidence="2 3">
    <name type="scientific">Solanum tuberosum</name>
    <name type="common">Potato</name>
    <dbReference type="NCBI Taxonomy" id="4113"/>
    <lineage>
        <taxon>Eukaryota</taxon>
        <taxon>Viridiplantae</taxon>
        <taxon>Streptophyta</taxon>
        <taxon>Embryophyta</taxon>
        <taxon>Tracheophyta</taxon>
        <taxon>Spermatophyta</taxon>
        <taxon>Magnoliopsida</taxon>
        <taxon>eudicotyledons</taxon>
        <taxon>Gunneridae</taxon>
        <taxon>Pentapetalae</taxon>
        <taxon>asterids</taxon>
        <taxon>lamiids</taxon>
        <taxon>Solanales</taxon>
        <taxon>Solanaceae</taxon>
        <taxon>Solanoideae</taxon>
        <taxon>Solaneae</taxon>
        <taxon>Solanum</taxon>
    </lineage>
</organism>
<dbReference type="Gramene" id="PGSC0003DMT400086996">
    <property type="protein sequence ID" value="PGSC0003DMT400086996"/>
    <property type="gene ID" value="PGSC0003DMG400036567"/>
</dbReference>
<dbReference type="PaxDb" id="4113-PGSC0003DMT400086996"/>
<evidence type="ECO:0000313" key="3">
    <source>
        <dbReference type="Proteomes" id="UP000011115"/>
    </source>
</evidence>
<reference evidence="2" key="2">
    <citation type="submission" date="2015-06" db="UniProtKB">
        <authorList>
            <consortium name="EnsemblPlants"/>
        </authorList>
    </citation>
    <scope>IDENTIFICATION</scope>
    <source>
        <strain evidence="2">DM1-3 516 R44</strain>
    </source>
</reference>
<sequence length="198" mass="22636">MLPLSPITVSTNKFISVFVESIQEDEFSNQTTGGINVENYVVFQHSLINRIPERSGPFIICPPFSSPTPTRPKANSSKTQCQHRRSEENPEVFSAKREADGKQCQHYGTVQDSKRRQQFPYQFQTVIHDVNTETDEKQQQRAVSYFSLLSSPNVPLQIVLSQQQKHASSIFATLGSPHVKRKDTQIDRDLHLIPIRWN</sequence>
<dbReference type="InParanoid" id="M1DCY6"/>
<dbReference type="AlphaFoldDB" id="M1DCY6"/>
<reference evidence="3" key="1">
    <citation type="journal article" date="2011" name="Nature">
        <title>Genome sequence and analysis of the tuber crop potato.</title>
        <authorList>
            <consortium name="The Potato Genome Sequencing Consortium"/>
        </authorList>
    </citation>
    <scope>NUCLEOTIDE SEQUENCE [LARGE SCALE GENOMIC DNA]</scope>
    <source>
        <strain evidence="3">cv. DM1-3 516 R44</strain>
    </source>
</reference>
<evidence type="ECO:0000256" key="1">
    <source>
        <dbReference type="SAM" id="MobiDB-lite"/>
    </source>
</evidence>
<evidence type="ECO:0000313" key="2">
    <source>
        <dbReference type="EnsemblPlants" id="PGSC0003DMT400086996"/>
    </source>
</evidence>
<dbReference type="Proteomes" id="UP000011115">
    <property type="component" value="Unassembled WGS sequence"/>
</dbReference>
<dbReference type="EnsemblPlants" id="PGSC0003DMT400086996">
    <property type="protein sequence ID" value="PGSC0003DMT400086996"/>
    <property type="gene ID" value="PGSC0003DMG400036567"/>
</dbReference>
<protein>
    <submittedName>
        <fullName evidence="2">Uncharacterized protein</fullName>
    </submittedName>
</protein>